<dbReference type="OrthoDB" id="2375606at2"/>
<dbReference type="InterPro" id="IPR016120">
    <property type="entry name" value="Sig_transdc_His_kin_SpoOB"/>
</dbReference>
<feature type="domain" description="SpoOB alpha-helical" evidence="4">
    <location>
        <begin position="53"/>
        <end position="103"/>
    </location>
</feature>
<keyword evidence="1" id="KW-0597">Phosphoprotein</keyword>
<accession>A0A2W1NWE6</accession>
<evidence type="ECO:0000259" key="4">
    <source>
        <dbReference type="Pfam" id="PF14689"/>
    </source>
</evidence>
<keyword evidence="3" id="KW-0418">Kinase</keyword>
<sequence length="239" mass="27432">MHNVILMESGLDGTERLIMGTDRLYSEEPAAQRDDRGHSAADEQSGVDPNLRLISLFNHYRHDWMNDIQVLFGYVKLKKYDKLESLMEKIKEKVRRESNVAKLGVPELIVYLLSVQAEVKDLLFEVDMSEEIRLNELPLDVADFSSMCIGLIEAFKRNAQLYADGEQKLALQLAQKSDCLQLNVRYAGEIAVKRLLAELENVKQRHTSAEIWRIERLEGGHAAMHVEVPYFREEVNSCL</sequence>
<dbReference type="Gene3D" id="1.10.287.130">
    <property type="match status" value="1"/>
</dbReference>
<protein>
    <recommendedName>
        <fullName evidence="4">SpoOB alpha-helical domain-containing protein</fullName>
    </recommendedName>
</protein>
<dbReference type="Proteomes" id="UP000214746">
    <property type="component" value="Unassembled WGS sequence"/>
</dbReference>
<comment type="caution">
    <text evidence="5">The sequence shown here is derived from an EMBL/GenBank/DDBJ whole genome shotgun (WGS) entry which is preliminary data.</text>
</comment>
<keyword evidence="2" id="KW-0808">Transferase</keyword>
<gene>
    <name evidence="5" type="ORF">CBW46_015900</name>
</gene>
<organism evidence="5 6">
    <name type="scientific">Paenibacillus xerothermodurans</name>
    <dbReference type="NCBI Taxonomy" id="1977292"/>
    <lineage>
        <taxon>Bacteria</taxon>
        <taxon>Bacillati</taxon>
        <taxon>Bacillota</taxon>
        <taxon>Bacilli</taxon>
        <taxon>Bacillales</taxon>
        <taxon>Paenibacillaceae</taxon>
        <taxon>Paenibacillus</taxon>
    </lineage>
</organism>
<dbReference type="Pfam" id="PF14689">
    <property type="entry name" value="SPOB_a"/>
    <property type="match status" value="1"/>
</dbReference>
<dbReference type="GO" id="GO:0000155">
    <property type="term" value="F:phosphorelay sensor kinase activity"/>
    <property type="evidence" value="ECO:0007669"/>
    <property type="project" value="InterPro"/>
</dbReference>
<evidence type="ECO:0000256" key="2">
    <source>
        <dbReference type="ARBA" id="ARBA00022679"/>
    </source>
</evidence>
<dbReference type="SUPFAM" id="SSF55890">
    <property type="entry name" value="Sporulation response regulatory protein Spo0B"/>
    <property type="match status" value="1"/>
</dbReference>
<evidence type="ECO:0000313" key="6">
    <source>
        <dbReference type="Proteomes" id="UP000214746"/>
    </source>
</evidence>
<name>A0A2W1NWE6_PAEXE</name>
<dbReference type="EMBL" id="NHRJ02000011">
    <property type="protein sequence ID" value="PZE19982.1"/>
    <property type="molecule type" value="Genomic_DNA"/>
</dbReference>
<dbReference type="InterPro" id="IPR039506">
    <property type="entry name" value="SPOB_a"/>
</dbReference>
<evidence type="ECO:0000256" key="3">
    <source>
        <dbReference type="ARBA" id="ARBA00022777"/>
    </source>
</evidence>
<proteinExistence type="predicted"/>
<dbReference type="AlphaFoldDB" id="A0A2W1NWE6"/>
<evidence type="ECO:0000256" key="1">
    <source>
        <dbReference type="ARBA" id="ARBA00022553"/>
    </source>
</evidence>
<keyword evidence="6" id="KW-1185">Reference proteome</keyword>
<reference evidence="5" key="1">
    <citation type="submission" date="2018-06" db="EMBL/GenBank/DDBJ databases">
        <title>Paenibacillus xerothermodurans sp. nov. an extremely dry heat resistant spore forming bacterium isolated from the soil of Cape Canaveral, Florida.</title>
        <authorList>
            <person name="Seuylemezian A."/>
            <person name="Kaur N."/>
            <person name="Patil P."/>
            <person name="Patil P."/>
            <person name="Mayilraj S."/>
            <person name="Vaishampayan P."/>
        </authorList>
    </citation>
    <scope>NUCLEOTIDE SEQUENCE [LARGE SCALE GENOMIC DNA]</scope>
    <source>
        <strain evidence="5">ATCC 27380</strain>
    </source>
</reference>
<evidence type="ECO:0000313" key="5">
    <source>
        <dbReference type="EMBL" id="PZE19982.1"/>
    </source>
</evidence>